<dbReference type="PROSITE" id="PS00687">
    <property type="entry name" value="ALDEHYDE_DEHYDR_GLU"/>
    <property type="match status" value="1"/>
</dbReference>
<dbReference type="GO" id="GO:0004029">
    <property type="term" value="F:aldehyde dehydrogenase (NAD+) activity"/>
    <property type="evidence" value="ECO:0007669"/>
    <property type="project" value="TreeGrafter"/>
</dbReference>
<evidence type="ECO:0000256" key="4">
    <source>
        <dbReference type="PIRNR" id="PIRNR036492"/>
    </source>
</evidence>
<proteinExistence type="inferred from homology"/>
<reference evidence="9" key="1">
    <citation type="submission" date="2019-09" db="EMBL/GenBank/DDBJ databases">
        <title>In-depth cultivation of the pig gut microbiome towards novel bacterial diversity and tailored functional studies.</title>
        <authorList>
            <person name="Wylensek D."/>
            <person name="Hitch T.C.A."/>
            <person name="Clavel T."/>
        </authorList>
    </citation>
    <scope>NUCLEOTIDE SEQUENCE</scope>
    <source>
        <strain evidence="9">RF-744-FAT-WT-3</strain>
    </source>
</reference>
<dbReference type="InterPro" id="IPR016160">
    <property type="entry name" value="Ald_DH_CS_CYS"/>
</dbReference>
<dbReference type="InterPro" id="IPR012394">
    <property type="entry name" value="Aldehyde_DH_NAD(P)"/>
</dbReference>
<dbReference type="AlphaFoldDB" id="A0A6A8MBM7"/>
<evidence type="ECO:0000256" key="6">
    <source>
        <dbReference type="PROSITE-ProRule" id="PRU10007"/>
    </source>
</evidence>
<feature type="active site" evidence="5 6">
    <location>
        <position position="212"/>
    </location>
</feature>
<dbReference type="PIRSF" id="PIRSF036492">
    <property type="entry name" value="ALDH"/>
    <property type="match status" value="1"/>
</dbReference>
<dbReference type="InterPro" id="IPR029510">
    <property type="entry name" value="Ald_DH_CS_GLU"/>
</dbReference>
<dbReference type="EMBL" id="VUNB01000005">
    <property type="protein sequence ID" value="MST69324.1"/>
    <property type="molecule type" value="Genomic_DNA"/>
</dbReference>
<evidence type="ECO:0000313" key="9">
    <source>
        <dbReference type="EMBL" id="MST69324.1"/>
    </source>
</evidence>
<comment type="caution">
    <text evidence="9">The sequence shown here is derived from an EMBL/GenBank/DDBJ whole genome shotgun (WGS) entry which is preliminary data.</text>
</comment>
<gene>
    <name evidence="9" type="ORF">FYJ66_06945</name>
</gene>
<dbReference type="Pfam" id="PF00171">
    <property type="entry name" value="Aldedh"/>
    <property type="match status" value="1"/>
</dbReference>
<dbReference type="PANTHER" id="PTHR43570">
    <property type="entry name" value="ALDEHYDE DEHYDROGENASE"/>
    <property type="match status" value="1"/>
</dbReference>
<name>A0A6A8MBM7_9FIRM</name>
<evidence type="ECO:0000256" key="2">
    <source>
        <dbReference type="ARBA" id="ARBA00023002"/>
    </source>
</evidence>
<keyword evidence="3" id="KW-0520">NAD</keyword>
<dbReference type="FunFam" id="3.40.309.10:FF:000003">
    <property type="entry name" value="Aldehyde dehydrogenase"/>
    <property type="match status" value="1"/>
</dbReference>
<comment type="similarity">
    <text evidence="1 4 7">Belongs to the aldehyde dehydrogenase family.</text>
</comment>
<accession>A0A6A8MBM7</accession>
<dbReference type="InterPro" id="IPR015590">
    <property type="entry name" value="Aldehyde_DH_dom"/>
</dbReference>
<dbReference type="Gene3D" id="3.40.309.10">
    <property type="entry name" value="Aldehyde Dehydrogenase, Chain A, domain 2"/>
    <property type="match status" value="1"/>
</dbReference>
<dbReference type="GO" id="GO:0006081">
    <property type="term" value="P:aldehyde metabolic process"/>
    <property type="evidence" value="ECO:0007669"/>
    <property type="project" value="InterPro"/>
</dbReference>
<dbReference type="InterPro" id="IPR016161">
    <property type="entry name" value="Ald_DH/histidinol_DH"/>
</dbReference>
<feature type="active site" evidence="5">
    <location>
        <position position="246"/>
    </location>
</feature>
<dbReference type="GO" id="GO:0005737">
    <property type="term" value="C:cytoplasm"/>
    <property type="evidence" value="ECO:0007669"/>
    <property type="project" value="TreeGrafter"/>
</dbReference>
<dbReference type="PANTHER" id="PTHR43570:SF16">
    <property type="entry name" value="ALDEHYDE DEHYDROGENASE TYPE III, ISOFORM Q"/>
    <property type="match status" value="1"/>
</dbReference>
<evidence type="ECO:0000256" key="1">
    <source>
        <dbReference type="ARBA" id="ARBA00009986"/>
    </source>
</evidence>
<dbReference type="Gene3D" id="3.40.605.10">
    <property type="entry name" value="Aldehyde Dehydrogenase, Chain A, domain 1"/>
    <property type="match status" value="1"/>
</dbReference>
<dbReference type="FunFam" id="3.40.605.10:FF:000004">
    <property type="entry name" value="Aldehyde dehydrogenase"/>
    <property type="match status" value="1"/>
</dbReference>
<evidence type="ECO:0000256" key="5">
    <source>
        <dbReference type="PIRSR" id="PIRSR036492-1"/>
    </source>
</evidence>
<sequence>MEKSEIIRIRNTQKEFFNTKRTLKVRYRISALRTLKLSIERHNDEICRALHEDLGKSSTESYMCEIGMVLHEINYMIRKTPAFAAPKPVHTPLVQFAASSYIKASPLGTVLIMSPWNYPFLLTMGPLVDAIAAGNTAMVKPSAYSPATSGIIKEILEECFPERYVAVVTGGRAENQYLLDQQFDHIFFTGSKTVGKLVMTKAAEHLTPFILELGGKSPCIVDKTANIKLAARRIVFGKLLNCGQTCVAPDYIYCHESVRDQLADAIVDEIIRQYTSDAISNPDYGKIINEKHYNRIMGLISEEKTIFGGEGDKDKLKINPTVMTKVTWDDPVMQEEIFGPLIPVLTFTDVDEAIETINSHPHPLALYVFTERKKTARRFLNECQFGGGCVNDTIIHLASTSLPFGGVGESGMGSYHGYNGFKAFSHFKGIVDKKTWMDMPIRYQPYSKGAEILLKIFMR</sequence>
<dbReference type="CDD" id="cd07136">
    <property type="entry name" value="ALDH_YwdH-P39616"/>
    <property type="match status" value="1"/>
</dbReference>
<protein>
    <recommendedName>
        <fullName evidence="4">Aldehyde dehydrogenase</fullName>
    </recommendedName>
</protein>
<organism evidence="9">
    <name type="scientific">Baileyella intestinalis</name>
    <dbReference type="NCBI Taxonomy" id="2606709"/>
    <lineage>
        <taxon>Bacteria</taxon>
        <taxon>Bacillati</taxon>
        <taxon>Bacillota</taxon>
        <taxon>Clostridia</taxon>
        <taxon>Peptostreptococcales</taxon>
        <taxon>Anaerovoracaceae</taxon>
        <taxon>Baileyella</taxon>
    </lineage>
</organism>
<dbReference type="InterPro" id="IPR016163">
    <property type="entry name" value="Ald_DH_C"/>
</dbReference>
<dbReference type="RefSeq" id="WP_154572794.1">
    <property type="nucleotide sequence ID" value="NZ_VUNB01000005.1"/>
</dbReference>
<feature type="domain" description="Aldehyde dehydrogenase" evidence="8">
    <location>
        <begin position="5"/>
        <end position="428"/>
    </location>
</feature>
<dbReference type="InterPro" id="IPR016162">
    <property type="entry name" value="Ald_DH_N"/>
</dbReference>
<evidence type="ECO:0000256" key="7">
    <source>
        <dbReference type="RuleBase" id="RU003345"/>
    </source>
</evidence>
<evidence type="ECO:0000256" key="3">
    <source>
        <dbReference type="ARBA" id="ARBA00023027"/>
    </source>
</evidence>
<dbReference type="SUPFAM" id="SSF53720">
    <property type="entry name" value="ALDH-like"/>
    <property type="match status" value="1"/>
</dbReference>
<dbReference type="PROSITE" id="PS00070">
    <property type="entry name" value="ALDEHYDE_DEHYDR_CYS"/>
    <property type="match status" value="1"/>
</dbReference>
<keyword evidence="2 4" id="KW-0560">Oxidoreductase</keyword>
<evidence type="ECO:0000259" key="8">
    <source>
        <dbReference type="Pfam" id="PF00171"/>
    </source>
</evidence>